<dbReference type="AlphaFoldDB" id="A0A080LUT1"/>
<gene>
    <name evidence="2" type="ORF">AW09_002508</name>
</gene>
<dbReference type="Proteomes" id="UP000020077">
    <property type="component" value="Unassembled WGS sequence"/>
</dbReference>
<evidence type="ECO:0000256" key="1">
    <source>
        <dbReference type="SAM" id="MobiDB-lite"/>
    </source>
</evidence>
<protein>
    <submittedName>
        <fullName evidence="2">Uncharacterized protein</fullName>
    </submittedName>
</protein>
<feature type="region of interest" description="Disordered" evidence="1">
    <location>
        <begin position="140"/>
        <end position="182"/>
    </location>
</feature>
<evidence type="ECO:0000313" key="3">
    <source>
        <dbReference type="Proteomes" id="UP000020077"/>
    </source>
</evidence>
<comment type="caution">
    <text evidence="2">The sequence shown here is derived from an EMBL/GenBank/DDBJ whole genome shotgun (WGS) entry which is preliminary data.</text>
</comment>
<name>A0A080LUT1_9PROT</name>
<accession>A0A080LUT1</accession>
<organism evidence="2 3">
    <name type="scientific">Candidatus Accumulibacter phosphatis</name>
    <dbReference type="NCBI Taxonomy" id="327160"/>
    <lineage>
        <taxon>Bacteria</taxon>
        <taxon>Pseudomonadati</taxon>
        <taxon>Pseudomonadota</taxon>
        <taxon>Betaproteobacteria</taxon>
        <taxon>Candidatus Accumulibacter</taxon>
    </lineage>
</organism>
<feature type="compositionally biased region" description="Basic and acidic residues" evidence="1">
    <location>
        <begin position="146"/>
        <end position="158"/>
    </location>
</feature>
<proteinExistence type="predicted"/>
<evidence type="ECO:0000313" key="2">
    <source>
        <dbReference type="EMBL" id="KFB72308.1"/>
    </source>
</evidence>
<reference evidence="2 3" key="1">
    <citation type="submission" date="2014-02" db="EMBL/GenBank/DDBJ databases">
        <title>Expanding our view of genomic diversity in Candidatus Accumulibacter clades.</title>
        <authorList>
            <person name="Skennerton C.T."/>
            <person name="Barr J.J."/>
            <person name="Slater F.R."/>
            <person name="Bond P.L."/>
            <person name="Tyson G.W."/>
        </authorList>
    </citation>
    <scope>NUCLEOTIDE SEQUENCE [LARGE SCALE GENOMIC DNA]</scope>
    <source>
        <strain evidence="3">BA-91</strain>
    </source>
</reference>
<dbReference type="EMBL" id="JDVG02000406">
    <property type="protein sequence ID" value="KFB72308.1"/>
    <property type="molecule type" value="Genomic_DNA"/>
</dbReference>
<sequence length="182" mass="19499">MGIGQGAVAVAHRQIMTDHETVQVVFLVVREELARQAHSTQHVGPEGLPQTLEFALDETIVEAGMVGNERTPMQAIGQFCRDLGESRGVGYRLVADTVESLDEFRDRPLWVDQGTPGRDPVTLCVQHGDPCDAVPYRIGPGGLQTDEGKPSGNHEAKPGARQIEPGLVASSPPSAECLAARN</sequence>